<accession>A0A443HTC6</accession>
<evidence type="ECO:0000313" key="1">
    <source>
        <dbReference type="EMBL" id="RWQ95067.1"/>
    </source>
</evidence>
<dbReference type="Proteomes" id="UP000283841">
    <property type="component" value="Unassembled WGS sequence"/>
</dbReference>
<dbReference type="VEuPathDB" id="FungiDB:C8Q69DRAFT_280103"/>
<sequence length="71" mass="8013">MSAAASAPYLLSKIGDPIFALAIGASAAFVRIQREERERHPDRAKEIGIKTIFDIGQRRVGKWWRGEFKDL</sequence>
<dbReference type="InterPro" id="IPR024242">
    <property type="entry name" value="NCE101"/>
</dbReference>
<dbReference type="RefSeq" id="XP_028484712.1">
    <property type="nucleotide sequence ID" value="XM_028626901.1"/>
</dbReference>
<dbReference type="GeneID" id="39596178"/>
<comment type="caution">
    <text evidence="1">The sequence shown here is derived from an EMBL/GenBank/DDBJ whole genome shotgun (WGS) entry which is preliminary data.</text>
</comment>
<proteinExistence type="predicted"/>
<protein>
    <recommendedName>
        <fullName evidence="3">Non-classical export protein 1</fullName>
    </recommendedName>
</protein>
<evidence type="ECO:0000313" key="2">
    <source>
        <dbReference type="Proteomes" id="UP000283841"/>
    </source>
</evidence>
<dbReference type="GO" id="GO:0009306">
    <property type="term" value="P:protein secretion"/>
    <property type="evidence" value="ECO:0007669"/>
    <property type="project" value="InterPro"/>
</dbReference>
<dbReference type="OrthoDB" id="2155101at2759"/>
<organism evidence="1 2">
    <name type="scientific">Byssochlamys spectabilis</name>
    <name type="common">Paecilomyces variotii</name>
    <dbReference type="NCBI Taxonomy" id="264951"/>
    <lineage>
        <taxon>Eukaryota</taxon>
        <taxon>Fungi</taxon>
        <taxon>Dikarya</taxon>
        <taxon>Ascomycota</taxon>
        <taxon>Pezizomycotina</taxon>
        <taxon>Eurotiomycetes</taxon>
        <taxon>Eurotiomycetidae</taxon>
        <taxon>Eurotiales</taxon>
        <taxon>Thermoascaceae</taxon>
        <taxon>Paecilomyces</taxon>
    </lineage>
</organism>
<dbReference type="AlphaFoldDB" id="A0A443HTC6"/>
<keyword evidence="2" id="KW-1185">Reference proteome</keyword>
<gene>
    <name evidence="1" type="ORF">C8Q69DRAFT_280103</name>
</gene>
<evidence type="ECO:0008006" key="3">
    <source>
        <dbReference type="Google" id="ProtNLM"/>
    </source>
</evidence>
<reference evidence="1 2" key="1">
    <citation type="journal article" date="2018" name="Front. Microbiol.">
        <title>Genomic and genetic insights into a cosmopolitan fungus, Paecilomyces variotii (Eurotiales).</title>
        <authorList>
            <person name="Urquhart A.S."/>
            <person name="Mondo S.J."/>
            <person name="Makela M.R."/>
            <person name="Hane J.K."/>
            <person name="Wiebenga A."/>
            <person name="He G."/>
            <person name="Mihaltcheva S."/>
            <person name="Pangilinan J."/>
            <person name="Lipzen A."/>
            <person name="Barry K."/>
            <person name="de Vries R.P."/>
            <person name="Grigoriev I.V."/>
            <person name="Idnurm A."/>
        </authorList>
    </citation>
    <scope>NUCLEOTIDE SEQUENCE [LARGE SCALE GENOMIC DNA]</scope>
    <source>
        <strain evidence="1 2">CBS 101075</strain>
    </source>
</reference>
<dbReference type="EMBL" id="RCNU01000006">
    <property type="protein sequence ID" value="RWQ95067.1"/>
    <property type="molecule type" value="Genomic_DNA"/>
</dbReference>
<dbReference type="Pfam" id="PF11654">
    <property type="entry name" value="NCE101"/>
    <property type="match status" value="1"/>
</dbReference>
<name>A0A443HTC6_BYSSP</name>